<reference evidence="3" key="2">
    <citation type="journal article" date="2024" name="Environ. Microbiol.">
        <title>Genome analysis and description of Tunturibacter gen. nov. expands the diversity of Terriglobia in tundra soils.</title>
        <authorList>
            <person name="Messyasz A."/>
            <person name="Mannisto M.K."/>
            <person name="Kerkhof L.J."/>
            <person name="Haggblom M.M."/>
        </authorList>
    </citation>
    <scope>NUCLEOTIDE SEQUENCE</scope>
    <source>
        <strain evidence="3">X5P6</strain>
    </source>
</reference>
<protein>
    <recommendedName>
        <fullName evidence="4">Outer membrane protein beta-barrel domain-containing protein</fullName>
    </recommendedName>
</protein>
<dbReference type="RefSeq" id="WP_353066216.1">
    <property type="nucleotide sequence ID" value="NZ_CP132942.1"/>
</dbReference>
<reference evidence="3" key="1">
    <citation type="submission" date="2023-08" db="EMBL/GenBank/DDBJ databases">
        <authorList>
            <person name="Messyasz A."/>
            <person name="Mannisto M.K."/>
            <person name="Kerkhof L.J."/>
            <person name="Haggblom M."/>
        </authorList>
    </citation>
    <scope>NUCLEOTIDE SEQUENCE</scope>
    <source>
        <strain evidence="3">X5P6</strain>
    </source>
</reference>
<dbReference type="SUPFAM" id="SSF56925">
    <property type="entry name" value="OMPA-like"/>
    <property type="match status" value="1"/>
</dbReference>
<evidence type="ECO:0000313" key="3">
    <source>
        <dbReference type="EMBL" id="XCB34780.1"/>
    </source>
</evidence>
<dbReference type="KEGG" id="tpsc:RBB77_07745"/>
<name>A0AAU7ZV82_9BACT</name>
<dbReference type="Gene3D" id="2.40.160.20">
    <property type="match status" value="1"/>
</dbReference>
<feature type="chain" id="PRO_5043448240" description="Outer membrane protein beta-barrel domain-containing protein" evidence="2">
    <location>
        <begin position="34"/>
        <end position="330"/>
    </location>
</feature>
<gene>
    <name evidence="3" type="ORF">RBB77_07745</name>
</gene>
<evidence type="ECO:0000256" key="2">
    <source>
        <dbReference type="SAM" id="SignalP"/>
    </source>
</evidence>
<organism evidence="3">
    <name type="scientific">Tunturiibacter psychrotolerans</name>
    <dbReference type="NCBI Taxonomy" id="3069686"/>
    <lineage>
        <taxon>Bacteria</taxon>
        <taxon>Pseudomonadati</taxon>
        <taxon>Acidobacteriota</taxon>
        <taxon>Terriglobia</taxon>
        <taxon>Terriglobales</taxon>
        <taxon>Acidobacteriaceae</taxon>
        <taxon>Tunturiibacter</taxon>
    </lineage>
</organism>
<keyword evidence="2" id="KW-0732">Signal</keyword>
<accession>A0AAU7ZV82</accession>
<proteinExistence type="predicted"/>
<evidence type="ECO:0008006" key="4">
    <source>
        <dbReference type="Google" id="ProtNLM"/>
    </source>
</evidence>
<dbReference type="AlphaFoldDB" id="A0AAU7ZV82"/>
<dbReference type="EMBL" id="CP132942">
    <property type="protein sequence ID" value="XCB34780.1"/>
    <property type="molecule type" value="Genomic_DNA"/>
</dbReference>
<feature type="signal peptide" evidence="2">
    <location>
        <begin position="1"/>
        <end position="33"/>
    </location>
</feature>
<dbReference type="InterPro" id="IPR011250">
    <property type="entry name" value="OMP/PagP_B-barrel"/>
</dbReference>
<sequence>MQTKITGNRLHRILGHTAAVTFLAAAGTMGLHAQQSAGTAAPLPPVNLKTSLAAPLNLSAPDDLGYSSSTGSVETANALDFNLNSDASQPPPRRRYSRPNYNDSRTNSDGSAKYTFLVGGGFTLPTGATHSALDTSWKLQAGVGRNFNKTFGVIAQFDYDKFGVQTATLNNLLAIYNALGAVDQNGNPLTQLGGSSHDWSFTLNPIVNYYTSDTVGAYVVGGAGFYHKTANFTVPTIGTACDFFGCFQFAANSTIDKYTSNAFGVNAGLGFTYKMSRFASTRFYVEGRYVYTFNSQRDFSLGDANGNGFNVFPQNSAKTSYIPITFGLRF</sequence>
<evidence type="ECO:0000256" key="1">
    <source>
        <dbReference type="SAM" id="MobiDB-lite"/>
    </source>
</evidence>
<feature type="region of interest" description="Disordered" evidence="1">
    <location>
        <begin position="80"/>
        <end position="108"/>
    </location>
</feature>